<name>A0AAP0P2N9_9MAGN</name>
<dbReference type="Pfam" id="PF02458">
    <property type="entry name" value="Transferase"/>
    <property type="match status" value="1"/>
</dbReference>
<proteinExistence type="inferred from homology"/>
<keyword evidence="5" id="KW-1185">Reference proteome</keyword>
<dbReference type="GO" id="GO:0016746">
    <property type="term" value="F:acyltransferase activity"/>
    <property type="evidence" value="ECO:0007669"/>
    <property type="project" value="UniProtKB-KW"/>
</dbReference>
<keyword evidence="3" id="KW-0012">Acyltransferase</keyword>
<dbReference type="Gene3D" id="3.30.559.10">
    <property type="entry name" value="Chloramphenicol acetyltransferase-like domain"/>
    <property type="match status" value="2"/>
</dbReference>
<evidence type="ECO:0000256" key="3">
    <source>
        <dbReference type="ARBA" id="ARBA00023315"/>
    </source>
</evidence>
<organism evidence="4 5">
    <name type="scientific">Stephania yunnanensis</name>
    <dbReference type="NCBI Taxonomy" id="152371"/>
    <lineage>
        <taxon>Eukaryota</taxon>
        <taxon>Viridiplantae</taxon>
        <taxon>Streptophyta</taxon>
        <taxon>Embryophyta</taxon>
        <taxon>Tracheophyta</taxon>
        <taxon>Spermatophyta</taxon>
        <taxon>Magnoliopsida</taxon>
        <taxon>Ranunculales</taxon>
        <taxon>Menispermaceae</taxon>
        <taxon>Menispermoideae</taxon>
        <taxon>Cissampelideae</taxon>
        <taxon>Stephania</taxon>
    </lineage>
</organism>
<comment type="caution">
    <text evidence="4">The sequence shown here is derived from an EMBL/GenBank/DDBJ whole genome shotgun (WGS) entry which is preliminary data.</text>
</comment>
<dbReference type="EMBL" id="JBBNAF010000007">
    <property type="protein sequence ID" value="KAK9127884.1"/>
    <property type="molecule type" value="Genomic_DNA"/>
</dbReference>
<keyword evidence="2" id="KW-0808">Transferase</keyword>
<evidence type="ECO:0000313" key="4">
    <source>
        <dbReference type="EMBL" id="KAK9127884.1"/>
    </source>
</evidence>
<dbReference type="InterPro" id="IPR023213">
    <property type="entry name" value="CAT-like_dom_sf"/>
</dbReference>
<dbReference type="Proteomes" id="UP001420932">
    <property type="component" value="Unassembled WGS sequence"/>
</dbReference>
<evidence type="ECO:0000256" key="2">
    <source>
        <dbReference type="ARBA" id="ARBA00022679"/>
    </source>
</evidence>
<dbReference type="AlphaFoldDB" id="A0AAP0P2N9"/>
<accession>A0AAP0P2N9</accession>
<gene>
    <name evidence="4" type="ORF">Syun_016681</name>
</gene>
<comment type="similarity">
    <text evidence="1">Belongs to the plant acyltransferase family.</text>
</comment>
<dbReference type="PANTHER" id="PTHR31623">
    <property type="entry name" value="F21J9.9"/>
    <property type="match status" value="1"/>
</dbReference>
<reference evidence="4 5" key="1">
    <citation type="submission" date="2024-01" db="EMBL/GenBank/DDBJ databases">
        <title>Genome assemblies of Stephania.</title>
        <authorList>
            <person name="Yang L."/>
        </authorList>
    </citation>
    <scope>NUCLEOTIDE SEQUENCE [LARGE SCALE GENOMIC DNA]</scope>
    <source>
        <strain evidence="4">YNDBR</strain>
        <tissue evidence="4">Leaf</tissue>
    </source>
</reference>
<sequence>MNLNVEITSRDTIKPSYPTQPHLSHINLSLIDQFSLNAYVPLLLFYSNSNATSNPTTKIQSLINSLSKALTKFYPLAGTISGDNLTIECNDRGVLVLVARVTNCHLSQVLSCPDLEQLDQLLPTKERDGKSLFLIQISSFVCGGMAVGVYINHKIGDASSLSFFLNNWASIARADEVVIEGTESPVYGFEYLFQRGQQVPMLTGVNEMRERLASRKFVFDSSTIAALQAKHGIDKAPAKSPSRVMAVTAFLWRIAMNTEEKQKSSISNSIMPTFMEISINLRGRMDPPLSDHHFGNLSVVTTTPISNSTAVSSGSTESELVEHMEGLVRGIDSDYIKRLQSGDEYLVLIQSMAKAEEMFARGAATRYTMSSWCGFPLYGVDFGWGRPLWLTLSAVLDYKNLFLLTDTSCGEGVEALVVLSEEHMERFVNYPEIVALFGLKD</sequence>
<protein>
    <submittedName>
        <fullName evidence="4">Uncharacterized protein</fullName>
    </submittedName>
</protein>
<dbReference type="PANTHER" id="PTHR31623:SF17">
    <property type="entry name" value="F21J9.9"/>
    <property type="match status" value="1"/>
</dbReference>
<evidence type="ECO:0000256" key="1">
    <source>
        <dbReference type="ARBA" id="ARBA00009861"/>
    </source>
</evidence>
<evidence type="ECO:0000313" key="5">
    <source>
        <dbReference type="Proteomes" id="UP001420932"/>
    </source>
</evidence>